<sequence length="387" mass="44876">MKQAVGIVVEYNPFHNGHKYHCLKAREHGDIVIAVMSGDYVQRGEPALIDRWTRAELALKNGVDIVVELPTFYSTQSAEIFARGSVGILNLMNVKKIVFGSETGDTLNLIKRAKLEEREDFKEELKRQLKEGYSYPTAYSNSLKKIDEKEELNSNDILGVEYIKALDYWKSNMEPIAIKREKSGYYSEGIEDGISSATGIRKKLYDGEEIKEVVPVTTYEVLKNALEKNQFAKLKDFYPFLRYKILLEKERLEDIQDIEIGYGNRIYEAAFICENFDTFFEKIKSKRYTLGRIQRVLIHILLGIKKDQTEKVKNKIPYIRVLGFTKDGQSYLKNLKEQEVQILTSLKNIQKKLDEDSLKLLEQNEVASKIYTMVNHYEERKIPIIIK</sequence>
<keyword evidence="1" id="KW-0694">RNA-binding</keyword>
<dbReference type="EC" id="6.3.4.-" evidence="1"/>
<feature type="binding site" evidence="1">
    <location>
        <position position="180"/>
    </location>
    <ligand>
        <name>ATP</name>
        <dbReference type="ChEBI" id="CHEBI:30616"/>
    </ligand>
</feature>
<evidence type="ECO:0000256" key="1">
    <source>
        <dbReference type="HAMAP-Rule" id="MF_01539"/>
    </source>
</evidence>
<name>A0ABU4W941_9FUSO</name>
<keyword evidence="1" id="KW-0547">Nucleotide-binding</keyword>
<dbReference type="InterPro" id="IPR008513">
    <property type="entry name" value="tRNA(Met)_cyd_acetate_ligase"/>
</dbReference>
<reference evidence="3" key="1">
    <citation type="submission" date="2023-07" db="EMBL/GenBank/DDBJ databases">
        <authorList>
            <person name="Colorado M.A."/>
            <person name="Villamil L.M."/>
            <person name="Melo J.F."/>
            <person name="Rodriguez J.A."/>
            <person name="Ruiz R.Y."/>
        </authorList>
    </citation>
    <scope>NUCLEOTIDE SEQUENCE [LARGE SCALE GENOMIC DNA]</scope>
    <source>
        <strain evidence="3">C33</strain>
    </source>
</reference>
<comment type="similarity">
    <text evidence="1">Belongs to the TmcAL family.</text>
</comment>
<dbReference type="RefSeq" id="WP_320313084.1">
    <property type="nucleotide sequence ID" value="NZ_JAVIKH010000004.1"/>
</dbReference>
<dbReference type="Pfam" id="PF05636">
    <property type="entry name" value="HIGH_NTase1"/>
    <property type="match status" value="1"/>
</dbReference>
<evidence type="ECO:0000313" key="2">
    <source>
        <dbReference type="EMBL" id="MDX8335675.1"/>
    </source>
</evidence>
<evidence type="ECO:0000313" key="3">
    <source>
        <dbReference type="Proteomes" id="UP001279681"/>
    </source>
</evidence>
<feature type="binding site" evidence="1">
    <location>
        <position position="155"/>
    </location>
    <ligand>
        <name>ATP</name>
        <dbReference type="ChEBI" id="CHEBI:30616"/>
    </ligand>
</feature>
<keyword evidence="3" id="KW-1185">Reference proteome</keyword>
<comment type="caution">
    <text evidence="2">The sequence shown here is derived from an EMBL/GenBank/DDBJ whole genome shotgun (WGS) entry which is preliminary data.</text>
</comment>
<keyword evidence="1" id="KW-0067">ATP-binding</keyword>
<dbReference type="EMBL" id="JAVIKH010000004">
    <property type="protein sequence ID" value="MDX8335675.1"/>
    <property type="molecule type" value="Genomic_DNA"/>
</dbReference>
<proteinExistence type="inferred from homology"/>
<accession>A0ABU4W941</accession>
<comment type="catalytic activity">
    <reaction evidence="1">
        <text>cytidine(34) in elongator tRNA(Met) + acetate + ATP = N(4)-acetylcytidine(34) in elongator tRNA(Met) + AMP + diphosphate</text>
        <dbReference type="Rhea" id="RHEA:58144"/>
        <dbReference type="Rhea" id="RHEA-COMP:10693"/>
        <dbReference type="Rhea" id="RHEA-COMP:10694"/>
        <dbReference type="ChEBI" id="CHEBI:30089"/>
        <dbReference type="ChEBI" id="CHEBI:30616"/>
        <dbReference type="ChEBI" id="CHEBI:33019"/>
        <dbReference type="ChEBI" id="CHEBI:74900"/>
        <dbReference type="ChEBI" id="CHEBI:82748"/>
        <dbReference type="ChEBI" id="CHEBI:456215"/>
    </reaction>
</comment>
<gene>
    <name evidence="1" type="primary">tmcAL</name>
    <name evidence="2" type="ORF">RFV38_04015</name>
</gene>
<keyword evidence="1" id="KW-0819">tRNA processing</keyword>
<dbReference type="NCBIfam" id="NF010191">
    <property type="entry name" value="PRK13670.1"/>
    <property type="match status" value="1"/>
</dbReference>
<dbReference type="HAMAP" id="MF_01539">
    <property type="entry name" value="TmcAL"/>
    <property type="match status" value="1"/>
</dbReference>
<dbReference type="SUPFAM" id="SSF52374">
    <property type="entry name" value="Nucleotidylyl transferase"/>
    <property type="match status" value="1"/>
</dbReference>
<keyword evidence="1" id="KW-0963">Cytoplasm</keyword>
<organism evidence="2 3">
    <name type="scientific">Candidatus Cetobacterium colombiensis</name>
    <dbReference type="NCBI Taxonomy" id="3073100"/>
    <lineage>
        <taxon>Bacteria</taxon>
        <taxon>Fusobacteriati</taxon>
        <taxon>Fusobacteriota</taxon>
        <taxon>Fusobacteriia</taxon>
        <taxon>Fusobacteriales</taxon>
        <taxon>Fusobacteriaceae</taxon>
        <taxon>Cetobacterium</taxon>
    </lineage>
</organism>
<feature type="binding site" evidence="1">
    <location>
        <begin position="8"/>
        <end position="21"/>
    </location>
    <ligand>
        <name>ATP</name>
        <dbReference type="ChEBI" id="CHEBI:30616"/>
    </ligand>
</feature>
<dbReference type="PANTHER" id="PTHR37825:SF1">
    <property type="entry name" value="TRNA(MET) CYTIDINE ACETATE LIGASE"/>
    <property type="match status" value="1"/>
</dbReference>
<dbReference type="Gene3D" id="3.40.50.620">
    <property type="entry name" value="HUPs"/>
    <property type="match status" value="1"/>
</dbReference>
<protein>
    <recommendedName>
        <fullName evidence="1">tRNA(Met) cytidine acetate ligase</fullName>
        <ecNumber evidence="1">6.3.4.-</ecNumber>
    </recommendedName>
</protein>
<dbReference type="Proteomes" id="UP001279681">
    <property type="component" value="Unassembled WGS sequence"/>
</dbReference>
<dbReference type="InterPro" id="IPR014729">
    <property type="entry name" value="Rossmann-like_a/b/a_fold"/>
</dbReference>
<comment type="function">
    <text evidence="1">Catalyzes the formation of N(4)-acetylcytidine (ac(4)C) at the wobble position of elongator tRNA(Met), using acetate and ATP as substrates. First activates an acetate ion to form acetyladenylate (Ac-AMP) and then transfers the acetyl group to tRNA to form ac(4)C34.</text>
</comment>
<keyword evidence="1" id="KW-0436">Ligase</keyword>
<dbReference type="PANTHER" id="PTHR37825">
    <property type="entry name" value="TRNA(MET) CYTIDINE ACETATE LIGASE"/>
    <property type="match status" value="1"/>
</dbReference>
<comment type="caution">
    <text evidence="1">Lacks conserved residue(s) required for the propagation of feature annotation.</text>
</comment>
<feature type="binding site" evidence="1">
    <location>
        <position position="100"/>
    </location>
    <ligand>
        <name>ATP</name>
        <dbReference type="ChEBI" id="CHEBI:30616"/>
    </ligand>
</feature>
<keyword evidence="1" id="KW-0820">tRNA-binding</keyword>
<comment type="subcellular location">
    <subcellularLocation>
        <location evidence="1">Cytoplasm</location>
    </subcellularLocation>
</comment>